<gene>
    <name evidence="2" type="ORF">ERX35_007105</name>
    <name evidence="3" type="ORF">KFV11_10435</name>
</gene>
<keyword evidence="1" id="KW-0812">Transmembrane</keyword>
<dbReference type="RefSeq" id="WP_149459227.1">
    <property type="nucleotide sequence ID" value="NZ_CP073809.1"/>
</dbReference>
<feature type="transmembrane region" description="Helical" evidence="1">
    <location>
        <begin position="36"/>
        <end position="56"/>
    </location>
</feature>
<reference evidence="2 4" key="1">
    <citation type="submission" date="2019-09" db="EMBL/GenBank/DDBJ databases">
        <authorList>
            <person name="Mazhar S."/>
            <person name="Altermann E."/>
            <person name="Hill C."/>
            <person name="Mcauliffe O."/>
        </authorList>
    </citation>
    <scope>NUCLEOTIDE SEQUENCE [LARGE SCALE GENOMIC DNA]</scope>
    <source>
        <strain evidence="2 4">ATCC 51831</strain>
    </source>
</reference>
<evidence type="ECO:0000313" key="2">
    <source>
        <dbReference type="EMBL" id="KAA1039333.1"/>
    </source>
</evidence>
<accession>A0A9Q9BQH8</accession>
<name>A0A9Q9BQH8_9STAP</name>
<dbReference type="EMBL" id="SCWC02000004">
    <property type="protein sequence ID" value="KAA1039333.1"/>
    <property type="molecule type" value="Genomic_DNA"/>
</dbReference>
<organism evidence="3 5">
    <name type="scientific">Macrococcus equipercicus</name>
    <dbReference type="NCBI Taxonomy" id="69967"/>
    <lineage>
        <taxon>Bacteria</taxon>
        <taxon>Bacillati</taxon>
        <taxon>Bacillota</taxon>
        <taxon>Bacilli</taxon>
        <taxon>Bacillales</taxon>
        <taxon>Staphylococcaceae</taxon>
        <taxon>Macrococcus</taxon>
    </lineage>
</organism>
<feature type="transmembrane region" description="Helical" evidence="1">
    <location>
        <begin position="68"/>
        <end position="83"/>
    </location>
</feature>
<protein>
    <submittedName>
        <fullName evidence="3">Uncharacterized protein</fullName>
    </submittedName>
</protein>
<keyword evidence="1" id="KW-0472">Membrane</keyword>
<evidence type="ECO:0000313" key="3">
    <source>
        <dbReference type="EMBL" id="UTH13624.1"/>
    </source>
</evidence>
<dbReference type="Proteomes" id="UP000295735">
    <property type="component" value="Unassembled WGS sequence"/>
</dbReference>
<dbReference type="AlphaFoldDB" id="A0A9Q9BQH8"/>
<sequence>MSRETNNRPIWGTVYRVLNIAVIMMILARWFTPLNIGLYIILALAALLIVGLLDSLDRNRLRENRSRHIFDAIILVLFMILYSS</sequence>
<dbReference type="Proteomes" id="UP001057381">
    <property type="component" value="Chromosome"/>
</dbReference>
<evidence type="ECO:0000256" key="1">
    <source>
        <dbReference type="SAM" id="Phobius"/>
    </source>
</evidence>
<evidence type="ECO:0000313" key="4">
    <source>
        <dbReference type="Proteomes" id="UP000295735"/>
    </source>
</evidence>
<keyword evidence="1" id="KW-1133">Transmembrane helix</keyword>
<dbReference type="EMBL" id="CP073809">
    <property type="protein sequence ID" value="UTH13624.1"/>
    <property type="molecule type" value="Genomic_DNA"/>
</dbReference>
<reference evidence="3" key="2">
    <citation type="submission" date="2021-04" db="EMBL/GenBank/DDBJ databases">
        <title>Complete Genome Sequences of Macrococcus spp. from dog and cattle.</title>
        <authorList>
            <person name="Schwendener S."/>
            <person name="Perreten V."/>
        </authorList>
    </citation>
    <scope>NUCLEOTIDE SEQUENCE</scope>
    <source>
        <strain evidence="3">Epi0143-OL</strain>
    </source>
</reference>
<dbReference type="KEGG" id="mequ:KFV11_10435"/>
<feature type="transmembrane region" description="Helical" evidence="1">
    <location>
        <begin position="12"/>
        <end position="30"/>
    </location>
</feature>
<evidence type="ECO:0000313" key="5">
    <source>
        <dbReference type="Proteomes" id="UP001057381"/>
    </source>
</evidence>
<dbReference type="OrthoDB" id="2418316at2"/>
<proteinExistence type="predicted"/>
<keyword evidence="4" id="KW-1185">Reference proteome</keyword>